<feature type="compositionally biased region" description="Low complexity" evidence="9">
    <location>
        <begin position="1"/>
        <end position="21"/>
    </location>
</feature>
<feature type="transmembrane region" description="Helical" evidence="10">
    <location>
        <begin position="35"/>
        <end position="57"/>
    </location>
</feature>
<evidence type="ECO:0000313" key="13">
    <source>
        <dbReference type="Proteomes" id="UP000190037"/>
    </source>
</evidence>
<evidence type="ECO:0000256" key="1">
    <source>
        <dbReference type="ARBA" id="ARBA00000085"/>
    </source>
</evidence>
<feature type="region of interest" description="Disordered" evidence="9">
    <location>
        <begin position="494"/>
        <end position="681"/>
    </location>
</feature>
<evidence type="ECO:0000256" key="3">
    <source>
        <dbReference type="ARBA" id="ARBA00022553"/>
    </source>
</evidence>
<feature type="compositionally biased region" description="Basic and acidic residues" evidence="9">
    <location>
        <begin position="372"/>
        <end position="386"/>
    </location>
</feature>
<name>A0A1T3NW76_9ACTN</name>
<dbReference type="STRING" id="159449.B4N89_09155"/>
<organism evidence="12 13">
    <name type="scientific">Embleya scabrispora</name>
    <dbReference type="NCBI Taxonomy" id="159449"/>
    <lineage>
        <taxon>Bacteria</taxon>
        <taxon>Bacillati</taxon>
        <taxon>Actinomycetota</taxon>
        <taxon>Actinomycetes</taxon>
        <taxon>Kitasatosporales</taxon>
        <taxon>Streptomycetaceae</taxon>
        <taxon>Embleya</taxon>
    </lineage>
</organism>
<dbReference type="Pfam" id="PF02518">
    <property type="entry name" value="HATPase_c"/>
    <property type="match status" value="1"/>
</dbReference>
<evidence type="ECO:0000256" key="2">
    <source>
        <dbReference type="ARBA" id="ARBA00012438"/>
    </source>
</evidence>
<dbReference type="InterPro" id="IPR005467">
    <property type="entry name" value="His_kinase_dom"/>
</dbReference>
<feature type="region of interest" description="Disordered" evidence="9">
    <location>
        <begin position="1"/>
        <end position="32"/>
    </location>
</feature>
<dbReference type="InterPro" id="IPR050428">
    <property type="entry name" value="TCS_sensor_his_kinase"/>
</dbReference>
<evidence type="ECO:0000256" key="8">
    <source>
        <dbReference type="SAM" id="Coils"/>
    </source>
</evidence>
<evidence type="ECO:0000256" key="5">
    <source>
        <dbReference type="ARBA" id="ARBA00022692"/>
    </source>
</evidence>
<dbReference type="Gene3D" id="3.30.565.10">
    <property type="entry name" value="Histidine kinase-like ATPase, C-terminal domain"/>
    <property type="match status" value="1"/>
</dbReference>
<keyword evidence="7 10" id="KW-1133">Transmembrane helix</keyword>
<dbReference type="EMBL" id="MWQN01000001">
    <property type="protein sequence ID" value="OPC81096.1"/>
    <property type="molecule type" value="Genomic_DNA"/>
</dbReference>
<evidence type="ECO:0000256" key="7">
    <source>
        <dbReference type="ARBA" id="ARBA00022989"/>
    </source>
</evidence>
<keyword evidence="3" id="KW-0597">Phosphoprotein</keyword>
<proteinExistence type="predicted"/>
<dbReference type="SUPFAM" id="SSF55874">
    <property type="entry name" value="ATPase domain of HSP90 chaperone/DNA topoisomerase II/histidine kinase"/>
    <property type="match status" value="1"/>
</dbReference>
<feature type="transmembrane region" description="Helical" evidence="10">
    <location>
        <begin position="63"/>
        <end position="86"/>
    </location>
</feature>
<dbReference type="PANTHER" id="PTHR45436:SF5">
    <property type="entry name" value="SENSOR HISTIDINE KINASE TRCS"/>
    <property type="match status" value="1"/>
</dbReference>
<dbReference type="PANTHER" id="PTHR45436">
    <property type="entry name" value="SENSOR HISTIDINE KINASE YKOH"/>
    <property type="match status" value="1"/>
</dbReference>
<evidence type="ECO:0000256" key="6">
    <source>
        <dbReference type="ARBA" id="ARBA00022777"/>
    </source>
</evidence>
<dbReference type="InterPro" id="IPR036890">
    <property type="entry name" value="HATPase_C_sf"/>
</dbReference>
<evidence type="ECO:0000259" key="11">
    <source>
        <dbReference type="PROSITE" id="PS50109"/>
    </source>
</evidence>
<keyword evidence="10" id="KW-0472">Membrane</keyword>
<dbReference type="GO" id="GO:0000160">
    <property type="term" value="P:phosphorelay signal transduction system"/>
    <property type="evidence" value="ECO:0007669"/>
    <property type="project" value="TreeGrafter"/>
</dbReference>
<dbReference type="EC" id="2.7.13.3" evidence="2"/>
<comment type="caution">
    <text evidence="12">The sequence shown here is derived from an EMBL/GenBank/DDBJ whole genome shotgun (WGS) entry which is preliminary data.</text>
</comment>
<sequence length="681" mass="70311">MYGQGDPGTPDAADAAPVRVPEPVHRSRRSVGGPAAGFGSAAAVFALAGIATAIVLLGDTDTLWESALAGTLLTTAVALSSIAAWLRHRVAEQRIARLRELTVRQAAESARLEAERARLEAEHTELSRGRAALADEETLMRGRVHDVFVNLSMRTLTLVERQLDLIEKLEHGEDEPQRLQDLFRLDHLATRMRRNSENLLVLADADERRGRRPAIPLLDVVRAGVSEIERYERIDVGHVPRADVLGRAADDVGHLLAELLENAAAYSAPESRVEIGGWTLENGEVVLSVDDNGIGVPADRLTELNSQIERDSTEEEAAGGAGGLGVFVVGRLARRHGIRVQLRPRPQGGLSAVVVIPATVFHGLGPSPAEFSAERDREQERERDRMAIPGVTPGARAIPPGAARLALPSAEAPAPAGAAAAAPAVAPAAAPAAERPRSATAAPRGPVVPREDAAPPVKTPKGLPKRTPAANPPAPKAPAAKLAAPGALFEAAGAAPRPEVAPPARRANPAPVANAAAAPRTAAAPSATAGTAAAKSAPAKAASAKSATAGTAKSATAEGATARTTAAKPPAAPRPAIGGDGTGPAASAVGRTRRGLPKRLTAGDDSGAFAIPPAADPARDTGTLSAAELRRRLTGFQEGLEAARREDEPTGPIRSSGPIVSTDEEPTFPPDVREETGGGDR</sequence>
<feature type="compositionally biased region" description="Low complexity" evidence="9">
    <location>
        <begin position="431"/>
        <end position="444"/>
    </location>
</feature>
<dbReference type="SMART" id="SM00387">
    <property type="entry name" value="HATPase_c"/>
    <property type="match status" value="1"/>
</dbReference>
<evidence type="ECO:0000256" key="10">
    <source>
        <dbReference type="SAM" id="Phobius"/>
    </source>
</evidence>
<reference evidence="12 13" key="1">
    <citation type="submission" date="2017-03" db="EMBL/GenBank/DDBJ databases">
        <title>Draft genome sequence of Streptomyces scabrisporus NF3, endophyte isolated from Amphipterygium adstringens.</title>
        <authorList>
            <person name="Vazquez M."/>
            <person name="Ceapa C.D."/>
            <person name="Rodriguez Luna D."/>
            <person name="Sanchez Esquivel S."/>
        </authorList>
    </citation>
    <scope>NUCLEOTIDE SEQUENCE [LARGE SCALE GENOMIC DNA]</scope>
    <source>
        <strain evidence="12 13">NF3</strain>
    </source>
</reference>
<keyword evidence="6" id="KW-0418">Kinase</keyword>
<feature type="domain" description="Histidine kinase" evidence="11">
    <location>
        <begin position="254"/>
        <end position="360"/>
    </location>
</feature>
<evidence type="ECO:0000256" key="4">
    <source>
        <dbReference type="ARBA" id="ARBA00022679"/>
    </source>
</evidence>
<keyword evidence="13" id="KW-1185">Reference proteome</keyword>
<comment type="catalytic activity">
    <reaction evidence="1">
        <text>ATP + protein L-histidine = ADP + protein N-phospho-L-histidine.</text>
        <dbReference type="EC" id="2.7.13.3"/>
    </reaction>
</comment>
<feature type="region of interest" description="Disordered" evidence="9">
    <location>
        <begin position="431"/>
        <end position="482"/>
    </location>
</feature>
<keyword evidence="8" id="KW-0175">Coiled coil</keyword>
<feature type="coiled-coil region" evidence="8">
    <location>
        <begin position="102"/>
        <end position="129"/>
    </location>
</feature>
<evidence type="ECO:0000313" key="12">
    <source>
        <dbReference type="EMBL" id="OPC81096.1"/>
    </source>
</evidence>
<dbReference type="GO" id="GO:0004673">
    <property type="term" value="F:protein histidine kinase activity"/>
    <property type="evidence" value="ECO:0007669"/>
    <property type="project" value="UniProtKB-EC"/>
</dbReference>
<accession>A0A1T3NW76</accession>
<dbReference type="GO" id="GO:0005886">
    <property type="term" value="C:plasma membrane"/>
    <property type="evidence" value="ECO:0007669"/>
    <property type="project" value="TreeGrafter"/>
</dbReference>
<feature type="compositionally biased region" description="Low complexity" evidence="9">
    <location>
        <begin position="494"/>
        <end position="569"/>
    </location>
</feature>
<dbReference type="PROSITE" id="PS50109">
    <property type="entry name" value="HIS_KIN"/>
    <property type="match status" value="1"/>
</dbReference>
<dbReference type="AlphaFoldDB" id="A0A1T3NW76"/>
<gene>
    <name evidence="12" type="ORF">B4N89_09155</name>
</gene>
<keyword evidence="4" id="KW-0808">Transferase</keyword>
<feature type="region of interest" description="Disordered" evidence="9">
    <location>
        <begin position="365"/>
        <end position="399"/>
    </location>
</feature>
<dbReference type="InterPro" id="IPR003594">
    <property type="entry name" value="HATPase_dom"/>
</dbReference>
<keyword evidence="5 10" id="KW-0812">Transmembrane</keyword>
<dbReference type="Proteomes" id="UP000190037">
    <property type="component" value="Unassembled WGS sequence"/>
</dbReference>
<feature type="compositionally biased region" description="Basic and acidic residues" evidence="9">
    <location>
        <begin position="671"/>
        <end position="681"/>
    </location>
</feature>
<protein>
    <recommendedName>
        <fullName evidence="2">histidine kinase</fullName>
        <ecNumber evidence="2">2.7.13.3</ecNumber>
    </recommendedName>
</protein>
<evidence type="ECO:0000256" key="9">
    <source>
        <dbReference type="SAM" id="MobiDB-lite"/>
    </source>
</evidence>